<evidence type="ECO:0008006" key="4">
    <source>
        <dbReference type="Google" id="ProtNLM"/>
    </source>
</evidence>
<dbReference type="PANTHER" id="PTHR12725">
    <property type="entry name" value="HALOACID DEHALOGENASE-LIKE HYDROLASE"/>
    <property type="match status" value="1"/>
</dbReference>
<dbReference type="Gene3D" id="3.40.50.1000">
    <property type="entry name" value="HAD superfamily/HAD-like"/>
    <property type="match status" value="1"/>
</dbReference>
<reference evidence="2 3" key="2">
    <citation type="journal article" date="2012" name="Proc. Natl. Acad. Sci. U.S.A.">
        <title>Gain and loss of multiple functionally related, horizontally transferred genes in the reduced genomes of two microsporidian parasites.</title>
        <authorList>
            <person name="Pombert J.-F."/>
            <person name="Selman M."/>
            <person name="Burki F."/>
            <person name="Bardell F.T."/>
            <person name="Farinelli L."/>
            <person name="Solter L.F."/>
            <person name="Whitman D.W."/>
            <person name="Weiss L.M."/>
            <person name="Corradi N."/>
            <person name="Keeling P.J."/>
        </authorList>
    </citation>
    <scope>NUCLEOTIDE SEQUENCE [LARGE SCALE GENOMIC DNA]</scope>
    <source>
        <strain evidence="2 3">ATCC 50506</strain>
    </source>
</reference>
<evidence type="ECO:0000313" key="2">
    <source>
        <dbReference type="EMBL" id="ADM11569.1"/>
    </source>
</evidence>
<protein>
    <recommendedName>
        <fullName evidence="4">Pyrimidine 5-nucleotidase</fullName>
    </recommendedName>
</protein>
<dbReference type="VEuPathDB" id="MicrosporidiaDB:Eint_051220"/>
<proteinExistence type="predicted"/>
<dbReference type="InterPro" id="IPR023214">
    <property type="entry name" value="HAD_sf"/>
</dbReference>
<evidence type="ECO:0000313" key="3">
    <source>
        <dbReference type="Proteomes" id="UP000002313"/>
    </source>
</evidence>
<dbReference type="PANTHER" id="PTHR12725:SF117">
    <property type="entry name" value="HALOACID DEHALOGENASE-LIKE HYDROLASE"/>
    <property type="match status" value="1"/>
</dbReference>
<dbReference type="SFLD" id="SFLDG01129">
    <property type="entry name" value="C1.5:_HAD__Beta-PGM__Phosphata"/>
    <property type="match status" value="1"/>
</dbReference>
<dbReference type="Pfam" id="PF00702">
    <property type="entry name" value="Hydrolase"/>
    <property type="match status" value="1"/>
</dbReference>
<reference evidence="2 3" key="1">
    <citation type="journal article" date="2010" name="Nat. Commun.">
        <title>The complete sequence of the smallest known nuclear genome from the microsporidian Encephalitozoon intestinalis.</title>
        <authorList>
            <person name="Corradi N."/>
            <person name="Pombert J.-F."/>
            <person name="Farinelli L."/>
            <person name="Didier E.S."/>
            <person name="Keeling P.J."/>
        </authorList>
    </citation>
    <scope>NUCLEOTIDE SEQUENCE [LARGE SCALE GENOMIC DNA]</scope>
    <source>
        <strain evidence="2 3">ATCC 50506</strain>
    </source>
</reference>
<gene>
    <name evidence="2" type="ORF">Eint_051220</name>
</gene>
<accession>E0S6Y3</accession>
<evidence type="ECO:0000256" key="1">
    <source>
        <dbReference type="SAM" id="MobiDB-lite"/>
    </source>
</evidence>
<dbReference type="GO" id="GO:0016791">
    <property type="term" value="F:phosphatase activity"/>
    <property type="evidence" value="ECO:0007669"/>
    <property type="project" value="UniProtKB-ARBA"/>
</dbReference>
<dbReference type="SUPFAM" id="SSF56784">
    <property type="entry name" value="HAD-like"/>
    <property type="match status" value="1"/>
</dbReference>
<dbReference type="NCBIfam" id="TIGR01509">
    <property type="entry name" value="HAD-SF-IA-v3"/>
    <property type="match status" value="1"/>
</dbReference>
<dbReference type="Proteomes" id="UP000002313">
    <property type="component" value="Chromosome V"/>
</dbReference>
<sequence length="319" mass="36722">MRGIGNVVKAIFKVFSSGIKKAESKAKRLMSSSCDKGKIPTKLAKKSEKMSFPMEEEKQHLEDSLPSSKDFRDEKPFQSPVFIEMGQDLSLLDIKLKKIGSDTLFLYDIDDTLYHPSNNLQEMEKKFLMEKYISLKEGGTEEMFEEHLAISLLYSFLFYKYVGISLEEYWKMLSEFDYLQYLSPDPSLREFLLSMKNVRRCCFTNGPRDRAENILAKIGILDCFEVVICIGKYDTTFCCKPHYKSYEFVTKALGIEVPRNVYFFDDSNSNVVKAKEIGWNGELITKDCNIINVSSRILQAIDGPSDFQQTISKVLRETV</sequence>
<dbReference type="OrthoDB" id="2195201at2759"/>
<organism evidence="2 3">
    <name type="scientific">Encephalitozoon intestinalis (strain ATCC 50506)</name>
    <name type="common">Microsporidian parasite</name>
    <name type="synonym">Septata intestinalis</name>
    <dbReference type="NCBI Taxonomy" id="876142"/>
    <lineage>
        <taxon>Eukaryota</taxon>
        <taxon>Fungi</taxon>
        <taxon>Fungi incertae sedis</taxon>
        <taxon>Microsporidia</taxon>
        <taxon>Unikaryonidae</taxon>
        <taxon>Encephalitozoon</taxon>
    </lineage>
</organism>
<dbReference type="KEGG" id="ein:Eint_051220"/>
<keyword evidence="3" id="KW-1185">Reference proteome</keyword>
<dbReference type="GeneID" id="9699250"/>
<feature type="region of interest" description="Disordered" evidence="1">
    <location>
        <begin position="45"/>
        <end position="72"/>
    </location>
</feature>
<dbReference type="InterPro" id="IPR036412">
    <property type="entry name" value="HAD-like_sf"/>
</dbReference>
<dbReference type="HOGENOM" id="CLU_059493_1_0_1"/>
<dbReference type="AlphaFoldDB" id="E0S6Y3"/>
<dbReference type="RefSeq" id="XP_003072929.1">
    <property type="nucleotide sequence ID" value="XM_003072883.1"/>
</dbReference>
<dbReference type="SFLD" id="SFLDS00003">
    <property type="entry name" value="Haloacid_Dehalogenase"/>
    <property type="match status" value="1"/>
</dbReference>
<dbReference type="EMBL" id="CP001946">
    <property type="protein sequence ID" value="ADM11569.1"/>
    <property type="molecule type" value="Genomic_DNA"/>
</dbReference>
<dbReference type="InterPro" id="IPR006439">
    <property type="entry name" value="HAD-SF_hydro_IA"/>
</dbReference>
<name>E0S6Y3_ENCIT</name>